<dbReference type="FunFam" id="3.30.565.10:FF:000109">
    <property type="entry name" value="Related to MLH1-DNA mismatch repair protein"/>
    <property type="match status" value="1"/>
</dbReference>
<name>A0A165UGI7_9AGAM</name>
<sequence length="756" mass="84574">MATRSQSLQLPGPKPIRRLQESLINRIAAGEIIHRPASALKELIENSLDACSTSVRVTVKDGGMKLLQIQDNGSGIRKSDLSILAERFTTSKISTFSDLSQLATYGFRGEALASISHVAHLTVMTKTKSDTCAWKACYEDGTLIPAKAGLTQDPKPCAGNDGTTIIVEDLFYNTPTRLSSLRSSSEEYARILDVMTKYAVHNSAVSFVCKKAGSTSSDLSTPSGSTTEQVIRLLYGHSVAKELIHVTTSSNPSKDEGRQSDGNDEGAMDVDEDQDEQDDPEAWSAEAYMSGASYHAKKTVLLLFINNRLVDSPRIKRSLEATYSSILPKGASPYIYLSLRIDPRSVDVNVHPTKREVHFLNEEKIIERICDAIQEALSGGSRSRVFEYQTTLTGGIAEPVEKSKKGKGKEMEKEKEKEVPVPDREEVEEREENVPSSAVGVSELKKKVYSHHKVRTSTQDRTLDSMFPVLSPFQARGTPSKSGDQGESVPLGTQPGQVIKLREIKQSECYLTSVQTLRKEVEKARHKNLSEILEKYIFVGIVDVRRCLSLVQHSTRLYLVNHDAFAQELFYQLGLKQFGNTSRFKLSPPPSLKAMVKLAVDAEEGTSQSRFSKEQIVEMIVSAMISRREMLQEYFSLGISDDGLVEYLPLLLRGYTPNLDKLPLFLMRLGPQVNWTSEKECFETFLRELALFYVPGPLISQSADNNPDEEKAERWQIEHVLFPSFRRYLRPPKTLLDQDIVQVANLPDLYRVFERC</sequence>
<dbReference type="PANTHER" id="PTHR10073">
    <property type="entry name" value="DNA MISMATCH REPAIR PROTEIN MLH, PMS, MUTL"/>
    <property type="match status" value="1"/>
</dbReference>
<dbReference type="Pfam" id="PF01119">
    <property type="entry name" value="DNA_mis_repair"/>
    <property type="match status" value="1"/>
</dbReference>
<dbReference type="PROSITE" id="PS00058">
    <property type="entry name" value="DNA_MISMATCH_REPAIR_1"/>
    <property type="match status" value="1"/>
</dbReference>
<evidence type="ECO:0000313" key="9">
    <source>
        <dbReference type="Proteomes" id="UP000076761"/>
    </source>
</evidence>
<dbReference type="SUPFAM" id="SSF55874">
    <property type="entry name" value="ATPase domain of HSP90 chaperone/DNA topoisomerase II/histidine kinase"/>
    <property type="match status" value="1"/>
</dbReference>
<feature type="compositionally biased region" description="Basic and acidic residues" evidence="6">
    <location>
        <begin position="401"/>
        <end position="424"/>
    </location>
</feature>
<dbReference type="FunFam" id="3.30.230.10:FF:000014">
    <property type="entry name" value="DNA mismatch repair protein Mlh1"/>
    <property type="match status" value="1"/>
</dbReference>
<feature type="region of interest" description="Disordered" evidence="6">
    <location>
        <begin position="246"/>
        <end position="281"/>
    </location>
</feature>
<evidence type="ECO:0000256" key="1">
    <source>
        <dbReference type="ARBA" id="ARBA00004123"/>
    </source>
</evidence>
<dbReference type="InterPro" id="IPR014762">
    <property type="entry name" value="DNA_mismatch_repair_CS"/>
</dbReference>
<dbReference type="InterPro" id="IPR038973">
    <property type="entry name" value="MutL/Mlh/Pms-like"/>
</dbReference>
<evidence type="ECO:0000256" key="2">
    <source>
        <dbReference type="ARBA" id="ARBA00006082"/>
    </source>
</evidence>
<dbReference type="SUPFAM" id="SSF54211">
    <property type="entry name" value="Ribosomal protein S5 domain 2-like"/>
    <property type="match status" value="1"/>
</dbReference>
<keyword evidence="3" id="KW-0227">DNA damage</keyword>
<dbReference type="OrthoDB" id="10263226at2759"/>
<dbReference type="CDD" id="cd16926">
    <property type="entry name" value="HATPase_MutL-MLH-PMS-like"/>
    <property type="match status" value="1"/>
</dbReference>
<feature type="region of interest" description="Disordered" evidence="6">
    <location>
        <begin position="474"/>
        <end position="494"/>
    </location>
</feature>
<evidence type="ECO:0000256" key="6">
    <source>
        <dbReference type="SAM" id="MobiDB-lite"/>
    </source>
</evidence>
<organism evidence="8 9">
    <name type="scientific">Neolentinus lepideus HHB14362 ss-1</name>
    <dbReference type="NCBI Taxonomy" id="1314782"/>
    <lineage>
        <taxon>Eukaryota</taxon>
        <taxon>Fungi</taxon>
        <taxon>Dikarya</taxon>
        <taxon>Basidiomycota</taxon>
        <taxon>Agaricomycotina</taxon>
        <taxon>Agaricomycetes</taxon>
        <taxon>Gloeophyllales</taxon>
        <taxon>Gloeophyllaceae</taxon>
        <taxon>Neolentinus</taxon>
    </lineage>
</organism>
<dbReference type="Gene3D" id="3.30.565.10">
    <property type="entry name" value="Histidine kinase-like ATPase, C-terminal domain"/>
    <property type="match status" value="1"/>
</dbReference>
<dbReference type="FunCoup" id="A0A165UGI7">
    <property type="interactions" value="387"/>
</dbReference>
<dbReference type="GO" id="GO:0016887">
    <property type="term" value="F:ATP hydrolysis activity"/>
    <property type="evidence" value="ECO:0007669"/>
    <property type="project" value="InterPro"/>
</dbReference>
<dbReference type="SMART" id="SM01340">
    <property type="entry name" value="DNA_mis_repair"/>
    <property type="match status" value="1"/>
</dbReference>
<dbReference type="GO" id="GO:0006298">
    <property type="term" value="P:mismatch repair"/>
    <property type="evidence" value="ECO:0007669"/>
    <property type="project" value="InterPro"/>
</dbReference>
<comment type="subcellular location">
    <subcellularLocation>
        <location evidence="1">Nucleus</location>
    </subcellularLocation>
</comment>
<dbReference type="GO" id="GO:0061982">
    <property type="term" value="P:meiosis I cell cycle process"/>
    <property type="evidence" value="ECO:0007669"/>
    <property type="project" value="UniProtKB-ARBA"/>
</dbReference>
<dbReference type="InterPro" id="IPR020568">
    <property type="entry name" value="Ribosomal_Su5_D2-typ_SF"/>
</dbReference>
<protein>
    <submittedName>
        <fullName evidence="8">DNA binding protein</fullName>
    </submittedName>
</protein>
<evidence type="ECO:0000313" key="8">
    <source>
        <dbReference type="EMBL" id="KZT28125.1"/>
    </source>
</evidence>
<keyword evidence="9" id="KW-1185">Reference proteome</keyword>
<dbReference type="InterPro" id="IPR032189">
    <property type="entry name" value="Mlh1_C"/>
</dbReference>
<dbReference type="NCBIfam" id="TIGR00585">
    <property type="entry name" value="mutl"/>
    <property type="match status" value="1"/>
</dbReference>
<dbReference type="InterPro" id="IPR002099">
    <property type="entry name" value="MutL/Mlh/PMS"/>
</dbReference>
<dbReference type="InterPro" id="IPR013507">
    <property type="entry name" value="DNA_mismatch_S5_2-like"/>
</dbReference>
<dbReference type="PANTHER" id="PTHR10073:SF12">
    <property type="entry name" value="DNA MISMATCH REPAIR PROTEIN MLH1"/>
    <property type="match status" value="1"/>
</dbReference>
<evidence type="ECO:0000256" key="5">
    <source>
        <dbReference type="ARBA" id="ARBA00023242"/>
    </source>
</evidence>
<reference evidence="8 9" key="1">
    <citation type="journal article" date="2016" name="Mol. Biol. Evol.">
        <title>Comparative Genomics of Early-Diverging Mushroom-Forming Fungi Provides Insights into the Origins of Lignocellulose Decay Capabilities.</title>
        <authorList>
            <person name="Nagy L.G."/>
            <person name="Riley R."/>
            <person name="Tritt A."/>
            <person name="Adam C."/>
            <person name="Daum C."/>
            <person name="Floudas D."/>
            <person name="Sun H."/>
            <person name="Yadav J.S."/>
            <person name="Pangilinan J."/>
            <person name="Larsson K.H."/>
            <person name="Matsuura K."/>
            <person name="Barry K."/>
            <person name="Labutti K."/>
            <person name="Kuo R."/>
            <person name="Ohm R.A."/>
            <person name="Bhattacharya S.S."/>
            <person name="Shirouzu T."/>
            <person name="Yoshinaga Y."/>
            <person name="Martin F.M."/>
            <person name="Grigoriev I.V."/>
            <person name="Hibbett D.S."/>
        </authorList>
    </citation>
    <scope>NUCLEOTIDE SEQUENCE [LARGE SCALE GENOMIC DNA]</scope>
    <source>
        <strain evidence="8 9">HHB14362 ss-1</strain>
    </source>
</reference>
<keyword evidence="5" id="KW-0539">Nucleus</keyword>
<feature type="region of interest" description="Disordered" evidence="6">
    <location>
        <begin position="401"/>
        <end position="438"/>
    </location>
</feature>
<dbReference type="GO" id="GO:0140664">
    <property type="term" value="F:ATP-dependent DNA damage sensor activity"/>
    <property type="evidence" value="ECO:0007669"/>
    <property type="project" value="InterPro"/>
</dbReference>
<dbReference type="STRING" id="1314782.A0A165UGI7"/>
<dbReference type="GO" id="GO:0030983">
    <property type="term" value="F:mismatched DNA binding"/>
    <property type="evidence" value="ECO:0007669"/>
    <property type="project" value="InterPro"/>
</dbReference>
<dbReference type="AlphaFoldDB" id="A0A165UGI7"/>
<dbReference type="Proteomes" id="UP000076761">
    <property type="component" value="Unassembled WGS sequence"/>
</dbReference>
<dbReference type="EMBL" id="KV425559">
    <property type="protein sequence ID" value="KZT28125.1"/>
    <property type="molecule type" value="Genomic_DNA"/>
</dbReference>
<dbReference type="InterPro" id="IPR014721">
    <property type="entry name" value="Ribsml_uS5_D2-typ_fold_subgr"/>
</dbReference>
<proteinExistence type="inferred from homology"/>
<keyword evidence="4" id="KW-0234">DNA repair</keyword>
<feature type="domain" description="DNA mismatch repair protein S5" evidence="7">
    <location>
        <begin position="231"/>
        <end position="378"/>
    </location>
</feature>
<dbReference type="GO" id="GO:0005524">
    <property type="term" value="F:ATP binding"/>
    <property type="evidence" value="ECO:0007669"/>
    <property type="project" value="InterPro"/>
</dbReference>
<feature type="compositionally biased region" description="Acidic residues" evidence="6">
    <location>
        <begin position="262"/>
        <end position="281"/>
    </location>
</feature>
<dbReference type="InParanoid" id="A0A165UGI7"/>
<dbReference type="Gene3D" id="3.30.230.10">
    <property type="match status" value="1"/>
</dbReference>
<evidence type="ECO:0000259" key="7">
    <source>
        <dbReference type="SMART" id="SM01340"/>
    </source>
</evidence>
<gene>
    <name evidence="8" type="ORF">NEOLEDRAFT_1154729</name>
</gene>
<dbReference type="Pfam" id="PF13589">
    <property type="entry name" value="HATPase_c_3"/>
    <property type="match status" value="1"/>
</dbReference>
<dbReference type="GO" id="GO:0032389">
    <property type="term" value="C:MutLalpha complex"/>
    <property type="evidence" value="ECO:0007669"/>
    <property type="project" value="TreeGrafter"/>
</dbReference>
<dbReference type="Pfam" id="PF16413">
    <property type="entry name" value="Mlh1_C"/>
    <property type="match status" value="1"/>
</dbReference>
<accession>A0A165UGI7</accession>
<evidence type="ECO:0000256" key="3">
    <source>
        <dbReference type="ARBA" id="ARBA00022763"/>
    </source>
</evidence>
<evidence type="ECO:0000256" key="4">
    <source>
        <dbReference type="ARBA" id="ARBA00023204"/>
    </source>
</evidence>
<comment type="similarity">
    <text evidence="2">Belongs to the DNA mismatch repair MutL/HexB family.</text>
</comment>
<dbReference type="InterPro" id="IPR036890">
    <property type="entry name" value="HATPase_C_sf"/>
</dbReference>